<protein>
    <recommendedName>
        <fullName evidence="1">Carrier domain-containing protein</fullName>
    </recommendedName>
</protein>
<dbReference type="PROSITE" id="PS50075">
    <property type="entry name" value="CARRIER"/>
    <property type="match status" value="1"/>
</dbReference>
<dbReference type="STRING" id="479433.Caci_2602"/>
<evidence type="ECO:0000313" key="3">
    <source>
        <dbReference type="Proteomes" id="UP000000851"/>
    </source>
</evidence>
<sequence length="83" mass="8775">MADILTADDVFAVVRDTVLEVLPDLDAADIGIEGTLTDLGANSIDRADIVTMAQERLGIVVPVAQFRGVADIGALVEVLRQNL</sequence>
<evidence type="ECO:0000259" key="1">
    <source>
        <dbReference type="PROSITE" id="PS50075"/>
    </source>
</evidence>
<proteinExistence type="predicted"/>
<dbReference type="AlphaFoldDB" id="C7PXR7"/>
<dbReference type="Gene3D" id="1.10.1200.10">
    <property type="entry name" value="ACP-like"/>
    <property type="match status" value="1"/>
</dbReference>
<name>C7PXR7_CATAD</name>
<dbReference type="RefSeq" id="WP_012786813.1">
    <property type="nucleotide sequence ID" value="NC_013131.1"/>
</dbReference>
<dbReference type="HOGENOM" id="CLU_108696_21_1_11"/>
<dbReference type="InterPro" id="IPR009081">
    <property type="entry name" value="PP-bd_ACP"/>
</dbReference>
<dbReference type="InterPro" id="IPR036736">
    <property type="entry name" value="ACP-like_sf"/>
</dbReference>
<dbReference type="KEGG" id="cai:Caci_2602"/>
<organism evidence="2 3">
    <name type="scientific">Catenulispora acidiphila (strain DSM 44928 / JCM 14897 / NBRC 102108 / NRRL B-24433 / ID139908)</name>
    <dbReference type="NCBI Taxonomy" id="479433"/>
    <lineage>
        <taxon>Bacteria</taxon>
        <taxon>Bacillati</taxon>
        <taxon>Actinomycetota</taxon>
        <taxon>Actinomycetes</taxon>
        <taxon>Catenulisporales</taxon>
        <taxon>Catenulisporaceae</taxon>
        <taxon>Catenulispora</taxon>
    </lineage>
</organism>
<dbReference type="OrthoDB" id="487863at2"/>
<dbReference type="InParanoid" id="C7PXR7"/>
<dbReference type="eggNOG" id="COG0236">
    <property type="taxonomic scope" value="Bacteria"/>
</dbReference>
<evidence type="ECO:0000313" key="2">
    <source>
        <dbReference type="EMBL" id="ACU71520.1"/>
    </source>
</evidence>
<dbReference type="Pfam" id="PF00550">
    <property type="entry name" value="PP-binding"/>
    <property type="match status" value="1"/>
</dbReference>
<accession>C7PXR7</accession>
<dbReference type="Proteomes" id="UP000000851">
    <property type="component" value="Chromosome"/>
</dbReference>
<dbReference type="SUPFAM" id="SSF47336">
    <property type="entry name" value="ACP-like"/>
    <property type="match status" value="1"/>
</dbReference>
<dbReference type="EMBL" id="CP001700">
    <property type="protein sequence ID" value="ACU71520.1"/>
    <property type="molecule type" value="Genomic_DNA"/>
</dbReference>
<feature type="domain" description="Carrier" evidence="1">
    <location>
        <begin position="8"/>
        <end position="83"/>
    </location>
</feature>
<gene>
    <name evidence="2" type="ordered locus">Caci_2602</name>
</gene>
<keyword evidence="3" id="KW-1185">Reference proteome</keyword>
<reference evidence="2 3" key="1">
    <citation type="journal article" date="2009" name="Stand. Genomic Sci.">
        <title>Complete genome sequence of Catenulispora acidiphila type strain (ID 139908).</title>
        <authorList>
            <person name="Copeland A."/>
            <person name="Lapidus A."/>
            <person name="Glavina Del Rio T."/>
            <person name="Nolan M."/>
            <person name="Lucas S."/>
            <person name="Chen F."/>
            <person name="Tice H."/>
            <person name="Cheng J.F."/>
            <person name="Bruce D."/>
            <person name="Goodwin L."/>
            <person name="Pitluck S."/>
            <person name="Mikhailova N."/>
            <person name="Pati A."/>
            <person name="Ivanova N."/>
            <person name="Mavromatis K."/>
            <person name="Chen A."/>
            <person name="Palaniappan K."/>
            <person name="Chain P."/>
            <person name="Land M."/>
            <person name="Hauser L."/>
            <person name="Chang Y.J."/>
            <person name="Jeffries C.D."/>
            <person name="Chertkov O."/>
            <person name="Brettin T."/>
            <person name="Detter J.C."/>
            <person name="Han C."/>
            <person name="Ali Z."/>
            <person name="Tindall B.J."/>
            <person name="Goker M."/>
            <person name="Bristow J."/>
            <person name="Eisen J.A."/>
            <person name="Markowitz V."/>
            <person name="Hugenholtz P."/>
            <person name="Kyrpides N.C."/>
            <person name="Klenk H.P."/>
        </authorList>
    </citation>
    <scope>NUCLEOTIDE SEQUENCE [LARGE SCALE GENOMIC DNA]</scope>
    <source>
        <strain evidence="3">DSM 44928 / JCM 14897 / NBRC 102108 / NRRL B-24433 / ID139908</strain>
    </source>
</reference>